<dbReference type="Proteomes" id="UP000178023">
    <property type="component" value="Unassembled WGS sequence"/>
</dbReference>
<accession>A0A1F8F074</accession>
<feature type="transmembrane region" description="Helical" evidence="1">
    <location>
        <begin position="46"/>
        <end position="79"/>
    </location>
</feature>
<organism evidence="2 3">
    <name type="scientific">Candidatus Yanofskybacteria bacterium RIFCSPHIGHO2_01_FULL_45_42</name>
    <dbReference type="NCBI Taxonomy" id="1802671"/>
    <lineage>
        <taxon>Bacteria</taxon>
        <taxon>Candidatus Yanofskyibacteriota</taxon>
    </lineage>
</organism>
<comment type="caution">
    <text evidence="2">The sequence shown here is derived from an EMBL/GenBank/DDBJ whole genome shotgun (WGS) entry which is preliminary data.</text>
</comment>
<reference evidence="2 3" key="1">
    <citation type="journal article" date="2016" name="Nat. Commun.">
        <title>Thousands of microbial genomes shed light on interconnected biogeochemical processes in an aquifer system.</title>
        <authorList>
            <person name="Anantharaman K."/>
            <person name="Brown C.T."/>
            <person name="Hug L.A."/>
            <person name="Sharon I."/>
            <person name="Castelle C.J."/>
            <person name="Probst A.J."/>
            <person name="Thomas B.C."/>
            <person name="Singh A."/>
            <person name="Wilkins M.J."/>
            <person name="Karaoz U."/>
            <person name="Brodie E.L."/>
            <person name="Williams K.H."/>
            <person name="Hubbard S.S."/>
            <person name="Banfield J.F."/>
        </authorList>
    </citation>
    <scope>NUCLEOTIDE SEQUENCE [LARGE SCALE GENOMIC DNA]</scope>
</reference>
<keyword evidence="1" id="KW-0472">Membrane</keyword>
<dbReference type="EMBL" id="MGJL01000038">
    <property type="protein sequence ID" value="OGN06542.1"/>
    <property type="molecule type" value="Genomic_DNA"/>
</dbReference>
<keyword evidence="1" id="KW-1133">Transmembrane helix</keyword>
<sequence>MKQKIYKIFLAVIKNLLAFLAGGILGVLAVLLLAKPLVESAITKDIGLGVIALAPAILVIYAIGFGTAGGVLGVVGYNVFRLFKRKAK</sequence>
<evidence type="ECO:0000256" key="1">
    <source>
        <dbReference type="SAM" id="Phobius"/>
    </source>
</evidence>
<proteinExistence type="predicted"/>
<feature type="transmembrane region" description="Helical" evidence="1">
    <location>
        <begin position="12"/>
        <end position="34"/>
    </location>
</feature>
<evidence type="ECO:0000313" key="3">
    <source>
        <dbReference type="Proteomes" id="UP000178023"/>
    </source>
</evidence>
<gene>
    <name evidence="2" type="ORF">A2750_03555</name>
</gene>
<protein>
    <submittedName>
        <fullName evidence="2">Uncharacterized protein</fullName>
    </submittedName>
</protein>
<evidence type="ECO:0000313" key="2">
    <source>
        <dbReference type="EMBL" id="OGN06542.1"/>
    </source>
</evidence>
<name>A0A1F8F074_9BACT</name>
<dbReference type="AlphaFoldDB" id="A0A1F8F074"/>
<keyword evidence="1" id="KW-0812">Transmembrane</keyword>